<reference evidence="3" key="3">
    <citation type="submission" date="2020-09" db="EMBL/GenBank/DDBJ databases">
        <authorList>
            <person name="Sun Q."/>
            <person name="Zhou Y."/>
        </authorList>
    </citation>
    <scope>NUCLEOTIDE SEQUENCE</scope>
    <source>
        <strain evidence="3">CGMCC 4.7206</strain>
    </source>
</reference>
<reference evidence="2 5" key="2">
    <citation type="journal article" date="2019" name="Int. J. Syst. Evol. Microbiol.">
        <title>The Global Catalogue of Microorganisms (GCM) 10K type strain sequencing project: providing services to taxonomists for standard genome sequencing and annotation.</title>
        <authorList>
            <consortium name="The Broad Institute Genomics Platform"/>
            <consortium name="The Broad Institute Genome Sequencing Center for Infectious Disease"/>
            <person name="Wu L."/>
            <person name="Ma J."/>
        </authorList>
    </citation>
    <scope>NUCLEOTIDE SEQUENCE [LARGE SCALE GENOMIC DNA]</scope>
    <source>
        <strain evidence="2 5">JCM 10664</strain>
    </source>
</reference>
<dbReference type="Proteomes" id="UP001500220">
    <property type="component" value="Unassembled WGS sequence"/>
</dbReference>
<organism evidence="3 4">
    <name type="scientific">Saccharopolyspora thermophila</name>
    <dbReference type="NCBI Taxonomy" id="89367"/>
    <lineage>
        <taxon>Bacteria</taxon>
        <taxon>Bacillati</taxon>
        <taxon>Actinomycetota</taxon>
        <taxon>Actinomycetes</taxon>
        <taxon>Pseudonocardiales</taxon>
        <taxon>Pseudonocardiaceae</taxon>
        <taxon>Saccharopolyspora</taxon>
    </lineage>
</organism>
<dbReference type="Pfam" id="PF04149">
    <property type="entry name" value="DUF397"/>
    <property type="match status" value="1"/>
</dbReference>
<evidence type="ECO:0000313" key="5">
    <source>
        <dbReference type="Proteomes" id="UP001500220"/>
    </source>
</evidence>
<evidence type="ECO:0000259" key="1">
    <source>
        <dbReference type="Pfam" id="PF04149"/>
    </source>
</evidence>
<reference evidence="2" key="4">
    <citation type="submission" date="2023-12" db="EMBL/GenBank/DDBJ databases">
        <authorList>
            <person name="Sun Q."/>
            <person name="Inoue M."/>
        </authorList>
    </citation>
    <scope>NUCLEOTIDE SEQUENCE</scope>
    <source>
        <strain evidence="2">JCM 10664</strain>
    </source>
</reference>
<protein>
    <recommendedName>
        <fullName evidence="1">DUF397 domain-containing protein</fullName>
    </recommendedName>
</protein>
<dbReference type="EMBL" id="BMMT01000001">
    <property type="protein sequence ID" value="GGI72329.1"/>
    <property type="molecule type" value="Genomic_DNA"/>
</dbReference>
<accession>A0A917JJY0</accession>
<evidence type="ECO:0000313" key="4">
    <source>
        <dbReference type="Proteomes" id="UP000597989"/>
    </source>
</evidence>
<gene>
    <name evidence="2" type="ORF">GCM10009545_47580</name>
    <name evidence="3" type="ORF">GCM10011581_06610</name>
</gene>
<reference evidence="3 4" key="1">
    <citation type="journal article" date="2014" name="Int. J. Syst. Evol. Microbiol.">
        <title>Complete genome sequence of Corynebacterium casei LMG S-19264T (=DSM 44701T), isolated from a smear-ripened cheese.</title>
        <authorList>
            <consortium name="US DOE Joint Genome Institute (JGI-PGF)"/>
            <person name="Walter F."/>
            <person name="Albersmeier A."/>
            <person name="Kalinowski J."/>
            <person name="Ruckert C."/>
        </authorList>
    </citation>
    <scope>NUCLEOTIDE SEQUENCE [LARGE SCALE GENOMIC DNA]</scope>
    <source>
        <strain evidence="3 4">CGMCC 4.7206</strain>
    </source>
</reference>
<dbReference type="RefSeq" id="WP_188985161.1">
    <property type="nucleotide sequence ID" value="NZ_BAAAHC010000024.1"/>
</dbReference>
<dbReference type="AlphaFoldDB" id="A0A917JJY0"/>
<evidence type="ECO:0000313" key="2">
    <source>
        <dbReference type="EMBL" id="GAA0539392.1"/>
    </source>
</evidence>
<feature type="domain" description="DUF397" evidence="1">
    <location>
        <begin position="6"/>
        <end position="57"/>
    </location>
</feature>
<sequence>MAHITGWRTSTRTQGQGQCVEVGFGVDCVGVRDTKNRAAGHITVAPQRWREFVRHLKRGCFDDA</sequence>
<name>A0A917JJY0_9PSEU</name>
<proteinExistence type="predicted"/>
<dbReference type="EMBL" id="BAAAHC010000024">
    <property type="protein sequence ID" value="GAA0539392.1"/>
    <property type="molecule type" value="Genomic_DNA"/>
</dbReference>
<evidence type="ECO:0000313" key="3">
    <source>
        <dbReference type="EMBL" id="GGI72329.1"/>
    </source>
</evidence>
<comment type="caution">
    <text evidence="3">The sequence shown here is derived from an EMBL/GenBank/DDBJ whole genome shotgun (WGS) entry which is preliminary data.</text>
</comment>
<dbReference type="Proteomes" id="UP000597989">
    <property type="component" value="Unassembled WGS sequence"/>
</dbReference>
<keyword evidence="5" id="KW-1185">Reference proteome</keyword>
<dbReference type="InterPro" id="IPR007278">
    <property type="entry name" value="DUF397"/>
</dbReference>